<feature type="binding site" evidence="8">
    <location>
        <position position="339"/>
    </location>
    <ligand>
        <name>Mn(2+)</name>
        <dbReference type="ChEBI" id="CHEBI:29035"/>
        <label>1</label>
    </ligand>
</feature>
<comment type="similarity">
    <text evidence="3 8">Belongs to the peptidase M17 family.</text>
</comment>
<keyword evidence="6 8" id="KW-0378">Hydrolase</keyword>
<dbReference type="Pfam" id="PF02789">
    <property type="entry name" value="Peptidase_M17_N"/>
    <property type="match status" value="1"/>
</dbReference>
<gene>
    <name evidence="8" type="primary">pepA</name>
    <name evidence="10" type="ORF">EV192_11691</name>
</gene>
<dbReference type="PANTHER" id="PTHR11963">
    <property type="entry name" value="LEUCINE AMINOPEPTIDASE-RELATED"/>
    <property type="match status" value="1"/>
</dbReference>
<dbReference type="OrthoDB" id="9809354at2"/>
<dbReference type="SUPFAM" id="SSF53187">
    <property type="entry name" value="Zn-dependent exopeptidases"/>
    <property type="match status" value="1"/>
</dbReference>
<keyword evidence="4 8" id="KW-0031">Aminopeptidase</keyword>
<dbReference type="Pfam" id="PF00883">
    <property type="entry name" value="Peptidase_M17"/>
    <property type="match status" value="1"/>
</dbReference>
<name>A0A4R2IV83_9PSEU</name>
<evidence type="ECO:0000256" key="4">
    <source>
        <dbReference type="ARBA" id="ARBA00022438"/>
    </source>
</evidence>
<comment type="catalytic activity">
    <reaction evidence="1 8">
        <text>Release of an N-terminal amino acid, Xaa-|-Yaa-, in which Xaa is preferably Leu, but may be other amino acids including Pro although not Arg or Lys, and Yaa may be Pro. Amino acid amides and methyl esters are also readily hydrolyzed, but rates on arylamides are exceedingly low.</text>
        <dbReference type="EC" id="3.4.11.1"/>
    </reaction>
</comment>
<evidence type="ECO:0000256" key="7">
    <source>
        <dbReference type="ARBA" id="ARBA00049972"/>
    </source>
</evidence>
<evidence type="ECO:0000256" key="8">
    <source>
        <dbReference type="HAMAP-Rule" id="MF_00181"/>
    </source>
</evidence>
<feature type="binding site" evidence="8">
    <location>
        <position position="337"/>
    </location>
    <ligand>
        <name>Mn(2+)</name>
        <dbReference type="ChEBI" id="CHEBI:29035"/>
        <label>1</label>
    </ligand>
</feature>
<keyword evidence="11" id="KW-1185">Reference proteome</keyword>
<comment type="cofactor">
    <cofactor evidence="8">
        <name>Mn(2+)</name>
        <dbReference type="ChEBI" id="CHEBI:29035"/>
    </cofactor>
    <text evidence="8">Binds 2 manganese ions per subunit.</text>
</comment>
<dbReference type="InterPro" id="IPR023042">
    <property type="entry name" value="Peptidase_M17_leu_NH2_pept"/>
</dbReference>
<dbReference type="Proteomes" id="UP000295680">
    <property type="component" value="Unassembled WGS sequence"/>
</dbReference>
<sequence>MTAPKLALSDTAVTETTADVVVIGTVQQGEGFALAPGSDAVDEAFDGTLVDVLKTLGATGKAEEVVKIPTLGRLPAGLVIAVGLGSEATPEQVRRASGAATRALTGVKRALTYLSAVDLHAAVEGTVLGAYSFTKYKSSENGDGSVARVDLAAEGTKENKAVLKAATAIGEAVTTARDFINTPPNDLFPASFAERAAALASAAGVTVEILDDKALRKGGYGGILGVGSGSSRLPRLVRLSYKGPKASKKVALVGKGITFDTGGISIKPAANMDEMTSDMSGAAAVIASVLLAAKLKYPLEVIATVPIAENMPSGTSYRPGDVLTMYGGKTVEVLNTDAEGRLILADAIVRAGEDAPDYLIETATLTGAQVVALGKRTAGVMGSDEFRDRVASIAQAVGEHAWPMPLPDELRSDLDSRVADLANVTGHRWGGMLAAGIFLREFVADGLQWAHIDVAGPAYNSAGPWGYTSRGGTGVPVRTIAAVLADIAENG</sequence>
<dbReference type="GO" id="GO:0005737">
    <property type="term" value="C:cytoplasm"/>
    <property type="evidence" value="ECO:0007669"/>
    <property type="project" value="UniProtKB-SubCell"/>
</dbReference>
<dbReference type="InterPro" id="IPR011356">
    <property type="entry name" value="Leucine_aapep/pepB"/>
</dbReference>
<proteinExistence type="inferred from homology"/>
<dbReference type="NCBIfam" id="NF002073">
    <property type="entry name" value="PRK00913.1-2"/>
    <property type="match status" value="1"/>
</dbReference>
<organism evidence="10 11">
    <name type="scientific">Actinocrispum wychmicini</name>
    <dbReference type="NCBI Taxonomy" id="1213861"/>
    <lineage>
        <taxon>Bacteria</taxon>
        <taxon>Bacillati</taxon>
        <taxon>Actinomycetota</taxon>
        <taxon>Actinomycetes</taxon>
        <taxon>Pseudonocardiales</taxon>
        <taxon>Pseudonocardiaceae</taxon>
        <taxon>Actinocrispum</taxon>
    </lineage>
</organism>
<dbReference type="PANTHER" id="PTHR11963:SF23">
    <property type="entry name" value="CYTOSOL AMINOPEPTIDASE"/>
    <property type="match status" value="1"/>
</dbReference>
<dbReference type="Gene3D" id="3.40.220.10">
    <property type="entry name" value="Leucine Aminopeptidase, subunit E, domain 1"/>
    <property type="match status" value="1"/>
</dbReference>
<accession>A0A4R2IV83</accession>
<dbReference type="GO" id="GO:0070006">
    <property type="term" value="F:metalloaminopeptidase activity"/>
    <property type="evidence" value="ECO:0007669"/>
    <property type="project" value="InterPro"/>
</dbReference>
<evidence type="ECO:0000259" key="9">
    <source>
        <dbReference type="PROSITE" id="PS00631"/>
    </source>
</evidence>
<feature type="domain" description="Cytosol aminopeptidase" evidence="9">
    <location>
        <begin position="335"/>
        <end position="342"/>
    </location>
</feature>
<evidence type="ECO:0000313" key="11">
    <source>
        <dbReference type="Proteomes" id="UP000295680"/>
    </source>
</evidence>
<dbReference type="RefSeq" id="WP_132125447.1">
    <property type="nucleotide sequence ID" value="NZ_SLWS01000016.1"/>
</dbReference>
<dbReference type="AlphaFoldDB" id="A0A4R2IV83"/>
<dbReference type="GO" id="GO:0006508">
    <property type="term" value="P:proteolysis"/>
    <property type="evidence" value="ECO:0007669"/>
    <property type="project" value="UniProtKB-KW"/>
</dbReference>
<evidence type="ECO:0000313" key="10">
    <source>
        <dbReference type="EMBL" id="TCO48038.1"/>
    </source>
</evidence>
<evidence type="ECO:0000256" key="3">
    <source>
        <dbReference type="ARBA" id="ARBA00009528"/>
    </source>
</evidence>
<protein>
    <recommendedName>
        <fullName evidence="8">Probable cytosol aminopeptidase</fullName>
        <ecNumber evidence="8">3.4.11.1</ecNumber>
    </recommendedName>
    <alternativeName>
        <fullName evidence="8">Leucine aminopeptidase</fullName>
        <shortName evidence="8">LAP</shortName>
        <ecNumber evidence="8">3.4.11.10</ecNumber>
    </alternativeName>
    <alternativeName>
        <fullName evidence="8">Leucyl aminopeptidase</fullName>
    </alternativeName>
</protein>
<dbReference type="Gene3D" id="3.40.630.10">
    <property type="entry name" value="Zn peptidases"/>
    <property type="match status" value="1"/>
</dbReference>
<dbReference type="EC" id="3.4.11.1" evidence="8"/>
<evidence type="ECO:0000256" key="6">
    <source>
        <dbReference type="ARBA" id="ARBA00022801"/>
    </source>
</evidence>
<feature type="binding site" evidence="8">
    <location>
        <position position="278"/>
    </location>
    <ligand>
        <name>Mn(2+)</name>
        <dbReference type="ChEBI" id="CHEBI:29035"/>
        <label>2</label>
    </ligand>
</feature>
<feature type="binding site" evidence="8">
    <location>
        <position position="339"/>
    </location>
    <ligand>
        <name>Mn(2+)</name>
        <dbReference type="ChEBI" id="CHEBI:29035"/>
        <label>2</label>
    </ligand>
</feature>
<dbReference type="GO" id="GO:0030145">
    <property type="term" value="F:manganese ion binding"/>
    <property type="evidence" value="ECO:0007669"/>
    <property type="project" value="UniProtKB-UniRule"/>
</dbReference>
<dbReference type="PROSITE" id="PS00631">
    <property type="entry name" value="CYTOSOL_AP"/>
    <property type="match status" value="1"/>
</dbReference>
<dbReference type="EMBL" id="SLWS01000016">
    <property type="protein sequence ID" value="TCO48038.1"/>
    <property type="molecule type" value="Genomic_DNA"/>
</dbReference>
<dbReference type="InterPro" id="IPR000819">
    <property type="entry name" value="Peptidase_M17_C"/>
</dbReference>
<evidence type="ECO:0000256" key="2">
    <source>
        <dbReference type="ARBA" id="ARBA00000967"/>
    </source>
</evidence>
<dbReference type="InterPro" id="IPR008283">
    <property type="entry name" value="Peptidase_M17_N"/>
</dbReference>
<evidence type="ECO:0000256" key="1">
    <source>
        <dbReference type="ARBA" id="ARBA00000135"/>
    </source>
</evidence>
<evidence type="ECO:0000256" key="5">
    <source>
        <dbReference type="ARBA" id="ARBA00022670"/>
    </source>
</evidence>
<keyword evidence="5 8" id="KW-0645">Protease</keyword>
<comment type="caution">
    <text evidence="10">The sequence shown here is derived from an EMBL/GenBank/DDBJ whole genome shotgun (WGS) entry which is preliminary data.</text>
</comment>
<keyword evidence="8" id="KW-0464">Manganese</keyword>
<comment type="subcellular location">
    <subcellularLocation>
        <location evidence="8">Cytoplasm</location>
    </subcellularLocation>
</comment>
<reference evidence="10 11" key="1">
    <citation type="submission" date="2019-03" db="EMBL/GenBank/DDBJ databases">
        <title>Genomic Encyclopedia of Type Strains, Phase IV (KMG-IV): sequencing the most valuable type-strain genomes for metagenomic binning, comparative biology and taxonomic classification.</title>
        <authorList>
            <person name="Goeker M."/>
        </authorList>
    </citation>
    <scope>NUCLEOTIDE SEQUENCE [LARGE SCALE GENOMIC DNA]</scope>
    <source>
        <strain evidence="10 11">DSM 45934</strain>
    </source>
</reference>
<dbReference type="PRINTS" id="PR00481">
    <property type="entry name" value="LAMNOPPTDASE"/>
</dbReference>
<dbReference type="EC" id="3.4.11.10" evidence="8"/>
<keyword evidence="8" id="KW-0963">Cytoplasm</keyword>
<feature type="active site" evidence="8">
    <location>
        <position position="341"/>
    </location>
</feature>
<comment type="catalytic activity">
    <reaction evidence="2 8">
        <text>Release of an N-terminal amino acid, preferentially leucine, but not glutamic or aspartic acids.</text>
        <dbReference type="EC" id="3.4.11.10"/>
    </reaction>
</comment>
<keyword evidence="8" id="KW-0479">Metal-binding</keyword>
<dbReference type="CDD" id="cd00433">
    <property type="entry name" value="Peptidase_M17"/>
    <property type="match status" value="1"/>
</dbReference>
<feature type="binding site" evidence="8">
    <location>
        <position position="255"/>
    </location>
    <ligand>
        <name>Mn(2+)</name>
        <dbReference type="ChEBI" id="CHEBI:29035"/>
        <label>2</label>
    </ligand>
</feature>
<dbReference type="SUPFAM" id="SSF52949">
    <property type="entry name" value="Macro domain-like"/>
    <property type="match status" value="1"/>
</dbReference>
<feature type="binding site" evidence="8">
    <location>
        <position position="260"/>
    </location>
    <ligand>
        <name>Mn(2+)</name>
        <dbReference type="ChEBI" id="CHEBI:29035"/>
        <label>1</label>
    </ligand>
</feature>
<dbReference type="HAMAP" id="MF_00181">
    <property type="entry name" value="Cytosol_peptidase_M17"/>
    <property type="match status" value="1"/>
</dbReference>
<feature type="binding site" evidence="8">
    <location>
        <position position="260"/>
    </location>
    <ligand>
        <name>Mn(2+)</name>
        <dbReference type="ChEBI" id="CHEBI:29035"/>
        <label>2</label>
    </ligand>
</feature>
<comment type="function">
    <text evidence="7 8">Presumably involved in the processing and regular turnover of intracellular proteins. Catalyzes the removal of unsubstituted N-terminal amino acids from various peptides.</text>
</comment>
<dbReference type="InterPro" id="IPR043472">
    <property type="entry name" value="Macro_dom-like"/>
</dbReference>
<feature type="active site" evidence="8">
    <location>
        <position position="267"/>
    </location>
</feature>